<dbReference type="HOGENOM" id="CLU_113072_0_0_1"/>
<accession>I1J278</accession>
<dbReference type="FunCoup" id="I1J278">
    <property type="interactions" value="151"/>
</dbReference>
<dbReference type="PANTHER" id="PTHR35166:SF6">
    <property type="entry name" value="PROTEIN-RELATED"/>
    <property type="match status" value="1"/>
</dbReference>
<feature type="compositionally biased region" description="Low complexity" evidence="1">
    <location>
        <begin position="1"/>
        <end position="12"/>
    </location>
</feature>
<evidence type="ECO:0000256" key="1">
    <source>
        <dbReference type="SAM" id="MobiDB-lite"/>
    </source>
</evidence>
<dbReference type="Gramene" id="KQJ84794">
    <property type="protein sequence ID" value="KQJ84794"/>
    <property type="gene ID" value="BRADI_5g22890v3"/>
</dbReference>
<dbReference type="AlphaFoldDB" id="I1J278"/>
<organism evidence="2">
    <name type="scientific">Brachypodium distachyon</name>
    <name type="common">Purple false brome</name>
    <name type="synonym">Trachynia distachya</name>
    <dbReference type="NCBI Taxonomy" id="15368"/>
    <lineage>
        <taxon>Eukaryota</taxon>
        <taxon>Viridiplantae</taxon>
        <taxon>Streptophyta</taxon>
        <taxon>Embryophyta</taxon>
        <taxon>Tracheophyta</taxon>
        <taxon>Spermatophyta</taxon>
        <taxon>Magnoliopsida</taxon>
        <taxon>Liliopsida</taxon>
        <taxon>Poales</taxon>
        <taxon>Poaceae</taxon>
        <taxon>BOP clade</taxon>
        <taxon>Pooideae</taxon>
        <taxon>Stipodae</taxon>
        <taxon>Brachypodieae</taxon>
        <taxon>Brachypodium</taxon>
    </lineage>
</organism>
<reference evidence="2" key="2">
    <citation type="submission" date="2017-06" db="EMBL/GenBank/DDBJ databases">
        <title>WGS assembly of Brachypodium distachyon.</title>
        <authorList>
            <consortium name="The International Brachypodium Initiative"/>
            <person name="Lucas S."/>
            <person name="Harmon-Smith M."/>
            <person name="Lail K."/>
            <person name="Tice H."/>
            <person name="Grimwood J."/>
            <person name="Bruce D."/>
            <person name="Barry K."/>
            <person name="Shu S."/>
            <person name="Lindquist E."/>
            <person name="Wang M."/>
            <person name="Pitluck S."/>
            <person name="Vogel J.P."/>
            <person name="Garvin D.F."/>
            <person name="Mockler T.C."/>
            <person name="Schmutz J."/>
            <person name="Rokhsar D."/>
            <person name="Bevan M.W."/>
        </authorList>
    </citation>
    <scope>NUCLEOTIDE SEQUENCE</scope>
    <source>
        <strain evidence="2">Bd21</strain>
    </source>
</reference>
<evidence type="ECO:0000313" key="3">
    <source>
        <dbReference type="EnsemblPlants" id="KQJ84794"/>
    </source>
</evidence>
<name>I1J278_BRADI</name>
<dbReference type="EnsemblPlants" id="KQJ84794">
    <property type="protein sequence ID" value="KQJ84794"/>
    <property type="gene ID" value="BRADI_5g22890v3"/>
</dbReference>
<dbReference type="EMBL" id="CM000884">
    <property type="protein sequence ID" value="KQJ84794.1"/>
    <property type="molecule type" value="Genomic_DNA"/>
</dbReference>
<evidence type="ECO:0000313" key="4">
    <source>
        <dbReference type="Proteomes" id="UP000008810"/>
    </source>
</evidence>
<feature type="region of interest" description="Disordered" evidence="1">
    <location>
        <begin position="1"/>
        <end position="79"/>
    </location>
</feature>
<gene>
    <name evidence="2" type="ORF">BRADI_5g22890v3</name>
</gene>
<dbReference type="InParanoid" id="I1J278"/>
<dbReference type="OMA" id="DWIRSEY"/>
<proteinExistence type="predicted"/>
<reference evidence="2 3" key="1">
    <citation type="journal article" date="2010" name="Nature">
        <title>Genome sequencing and analysis of the model grass Brachypodium distachyon.</title>
        <authorList>
            <consortium name="International Brachypodium Initiative"/>
        </authorList>
    </citation>
    <scope>NUCLEOTIDE SEQUENCE [LARGE SCALE GENOMIC DNA]</scope>
    <source>
        <strain evidence="2 3">Bd21</strain>
    </source>
</reference>
<protein>
    <submittedName>
        <fullName evidence="2 3">Uncharacterized protein</fullName>
    </submittedName>
</protein>
<dbReference type="PANTHER" id="PTHR35166">
    <property type="entry name" value="OS05G0193700 PROTEIN-RELATED"/>
    <property type="match status" value="1"/>
</dbReference>
<keyword evidence="4" id="KW-1185">Reference proteome</keyword>
<dbReference type="eggNOG" id="ENOG502R4JA">
    <property type="taxonomic scope" value="Eukaryota"/>
</dbReference>
<sequence>MTAAAQAAVAGEEGQRGRTGKRKQRSCSSERKAAADEEQMGRATKRKAAGIGCSELNPGSETAGAAKIEEEAPKKKMTRLPQAEVDLILALPNDDDHAPPCVKAWYRRNPGRRPTEEEDDTALLFIEIQEEFGEFQDWIRSEYDKNGYVEVDEDMVASRAQVQAWSDEAREAIIKGTQLAGGT</sequence>
<reference evidence="3" key="3">
    <citation type="submission" date="2018-08" db="UniProtKB">
        <authorList>
            <consortium name="EnsemblPlants"/>
        </authorList>
    </citation>
    <scope>IDENTIFICATION</scope>
    <source>
        <strain evidence="3">cv. Bd21</strain>
    </source>
</reference>
<dbReference type="OrthoDB" id="687234at2759"/>
<dbReference type="Proteomes" id="UP000008810">
    <property type="component" value="Chromosome 5"/>
</dbReference>
<evidence type="ECO:0000313" key="2">
    <source>
        <dbReference type="EMBL" id="KQJ84794.1"/>
    </source>
</evidence>